<dbReference type="CDD" id="cd01948">
    <property type="entry name" value="EAL"/>
    <property type="match status" value="1"/>
</dbReference>
<dbReference type="InterPro" id="IPR043128">
    <property type="entry name" value="Rev_trsase/Diguanyl_cyclase"/>
</dbReference>
<dbReference type="SUPFAM" id="SSF55785">
    <property type="entry name" value="PYP-like sensor domain (PAS domain)"/>
    <property type="match status" value="2"/>
</dbReference>
<dbReference type="AlphaFoldDB" id="A0A1I5ADU6"/>
<dbReference type="InterPro" id="IPR001633">
    <property type="entry name" value="EAL_dom"/>
</dbReference>
<dbReference type="InterPro" id="IPR001610">
    <property type="entry name" value="PAC"/>
</dbReference>
<name>A0A1I5ADU6_9NEIS</name>
<dbReference type="RefSeq" id="WP_091195016.1">
    <property type="nucleotide sequence ID" value="NZ_FOVE01000013.1"/>
</dbReference>
<feature type="domain" description="PAC" evidence="2">
    <location>
        <begin position="74"/>
        <end position="128"/>
    </location>
</feature>
<dbReference type="PANTHER" id="PTHR44757">
    <property type="entry name" value="DIGUANYLATE CYCLASE DGCP"/>
    <property type="match status" value="1"/>
</dbReference>
<dbReference type="PANTHER" id="PTHR44757:SF2">
    <property type="entry name" value="BIOFILM ARCHITECTURE MAINTENANCE PROTEIN MBAA"/>
    <property type="match status" value="1"/>
</dbReference>
<dbReference type="InterPro" id="IPR000160">
    <property type="entry name" value="GGDEF_dom"/>
</dbReference>
<evidence type="ECO:0000313" key="6">
    <source>
        <dbReference type="Proteomes" id="UP000242869"/>
    </source>
</evidence>
<dbReference type="PROSITE" id="PS50113">
    <property type="entry name" value="PAC"/>
    <property type="match status" value="2"/>
</dbReference>
<dbReference type="PROSITE" id="PS50883">
    <property type="entry name" value="EAL"/>
    <property type="match status" value="1"/>
</dbReference>
<dbReference type="SUPFAM" id="SSF55073">
    <property type="entry name" value="Nucleotide cyclase"/>
    <property type="match status" value="1"/>
</dbReference>
<dbReference type="InterPro" id="IPR052155">
    <property type="entry name" value="Biofilm_reg_signaling"/>
</dbReference>
<evidence type="ECO:0000259" key="2">
    <source>
        <dbReference type="PROSITE" id="PS50113"/>
    </source>
</evidence>
<dbReference type="Pfam" id="PF13426">
    <property type="entry name" value="PAS_9"/>
    <property type="match status" value="2"/>
</dbReference>
<dbReference type="PROSITE" id="PS50112">
    <property type="entry name" value="PAS"/>
    <property type="match status" value="2"/>
</dbReference>
<dbReference type="Gene3D" id="3.30.450.20">
    <property type="entry name" value="PAS domain"/>
    <property type="match status" value="2"/>
</dbReference>
<evidence type="ECO:0000259" key="1">
    <source>
        <dbReference type="PROSITE" id="PS50112"/>
    </source>
</evidence>
<dbReference type="SMART" id="SM00091">
    <property type="entry name" value="PAS"/>
    <property type="match status" value="2"/>
</dbReference>
<sequence length="676" mass="75804">MISNELQYGEQLLAEIGASIVTLDLQGYITGWNAGAEQLFGYSAPEALGRHILMLYADENEDDADLFNTVMRQGRGEMEVTRRKKNGEVFWASIYFALARDSEGRPSRMVGFLRDITDRMQAEEKARLYTRIFDSANDAIIVTDPENRIISANPAYCRITGFCNEEAVGQVPGFLCEEGPDPEQARQIVATLSATGHWEGELWSKRKDGEAFPAWGIISAVRNETGKVIHNFCVFSDLTERKNAEAQIHRLAYYDQLTSLPNRALLFSLLEQALAESRRHGKKGALLCFNVAGFKHINDSFGHRAADRLLIELAQRLRDVLREADVVARSSADEFFIGIFDIRHREDAAIVARRLLDALSRPFFIKKQEVLLSSHVGAAVFPGDGRDAETLINKSAVALYRARESGQDFLFYSAEMNRRSLARVMLDTELRYALERNEFLLHYQPQYHQQTGRIVGAEALVRWKHPRRGLVPPSEFIPFAEETGLILLIGEWIAQEVIRQVGEWNRQGLSLPRLSLNLSAKQFRPGLVERLQALCEQHGVRTEQLELEVTETLLMHGDAQTTDLIHALSEAGFALALDDFGSGYSNLAYLHRFPFDTLKIDRSFVSGLPGNNSNAALVRAILGIAESLGIEPIAEGVETAEEAHFLLQHGCPRYQGFLFSRPLPLDGFVSLLDAQP</sequence>
<dbReference type="Gene3D" id="3.20.20.450">
    <property type="entry name" value="EAL domain"/>
    <property type="match status" value="1"/>
</dbReference>
<dbReference type="Pfam" id="PF00563">
    <property type="entry name" value="EAL"/>
    <property type="match status" value="1"/>
</dbReference>
<proteinExistence type="predicted"/>
<organism evidence="5 6">
    <name type="scientific">Formivibrio citricus</name>
    <dbReference type="NCBI Taxonomy" id="83765"/>
    <lineage>
        <taxon>Bacteria</taxon>
        <taxon>Pseudomonadati</taxon>
        <taxon>Pseudomonadota</taxon>
        <taxon>Betaproteobacteria</taxon>
        <taxon>Neisseriales</taxon>
        <taxon>Chitinibacteraceae</taxon>
        <taxon>Formivibrio</taxon>
    </lineage>
</organism>
<feature type="domain" description="PAS" evidence="1">
    <location>
        <begin position="125"/>
        <end position="170"/>
    </location>
</feature>
<dbReference type="EMBL" id="FOVE01000013">
    <property type="protein sequence ID" value="SFN60540.1"/>
    <property type="molecule type" value="Genomic_DNA"/>
</dbReference>
<dbReference type="Gene3D" id="3.30.70.270">
    <property type="match status" value="1"/>
</dbReference>
<dbReference type="SUPFAM" id="SSF141868">
    <property type="entry name" value="EAL domain-like"/>
    <property type="match status" value="1"/>
</dbReference>
<evidence type="ECO:0000259" key="3">
    <source>
        <dbReference type="PROSITE" id="PS50883"/>
    </source>
</evidence>
<feature type="domain" description="PAC" evidence="2">
    <location>
        <begin position="198"/>
        <end position="250"/>
    </location>
</feature>
<reference evidence="6" key="1">
    <citation type="submission" date="2016-10" db="EMBL/GenBank/DDBJ databases">
        <authorList>
            <person name="Varghese N."/>
            <person name="Submissions S."/>
        </authorList>
    </citation>
    <scope>NUCLEOTIDE SEQUENCE [LARGE SCALE GENOMIC DNA]</scope>
    <source>
        <strain evidence="6">DSM 6150</strain>
    </source>
</reference>
<evidence type="ECO:0000313" key="5">
    <source>
        <dbReference type="EMBL" id="SFN60540.1"/>
    </source>
</evidence>
<dbReference type="Proteomes" id="UP000242869">
    <property type="component" value="Unassembled WGS sequence"/>
</dbReference>
<dbReference type="PROSITE" id="PS50887">
    <property type="entry name" value="GGDEF"/>
    <property type="match status" value="1"/>
</dbReference>
<gene>
    <name evidence="5" type="ORF">SAMN05660284_01867</name>
</gene>
<evidence type="ECO:0000259" key="4">
    <source>
        <dbReference type="PROSITE" id="PS50887"/>
    </source>
</evidence>
<dbReference type="CDD" id="cd00130">
    <property type="entry name" value="PAS"/>
    <property type="match status" value="2"/>
</dbReference>
<dbReference type="InterPro" id="IPR000014">
    <property type="entry name" value="PAS"/>
</dbReference>
<dbReference type="InterPro" id="IPR000700">
    <property type="entry name" value="PAS-assoc_C"/>
</dbReference>
<dbReference type="Pfam" id="PF00990">
    <property type="entry name" value="GGDEF"/>
    <property type="match status" value="1"/>
</dbReference>
<dbReference type="InterPro" id="IPR035965">
    <property type="entry name" value="PAS-like_dom_sf"/>
</dbReference>
<dbReference type="InterPro" id="IPR029787">
    <property type="entry name" value="Nucleotide_cyclase"/>
</dbReference>
<dbReference type="NCBIfam" id="TIGR00254">
    <property type="entry name" value="GGDEF"/>
    <property type="match status" value="1"/>
</dbReference>
<dbReference type="STRING" id="83765.SAMN05660284_01867"/>
<keyword evidence="6" id="KW-1185">Reference proteome</keyword>
<dbReference type="OrthoDB" id="9813903at2"/>
<dbReference type="NCBIfam" id="TIGR00229">
    <property type="entry name" value="sensory_box"/>
    <property type="match status" value="2"/>
</dbReference>
<dbReference type="SMART" id="SM00086">
    <property type="entry name" value="PAC"/>
    <property type="match status" value="2"/>
</dbReference>
<dbReference type="FunFam" id="3.20.20.450:FF:000001">
    <property type="entry name" value="Cyclic di-GMP phosphodiesterase yahA"/>
    <property type="match status" value="1"/>
</dbReference>
<accession>A0A1I5ADU6</accession>
<dbReference type="SMART" id="SM00052">
    <property type="entry name" value="EAL"/>
    <property type="match status" value="1"/>
</dbReference>
<feature type="domain" description="PAS" evidence="1">
    <location>
        <begin position="5"/>
        <end position="74"/>
    </location>
</feature>
<protein>
    <submittedName>
        <fullName evidence="5">PAS domain S-box-containing protein/diguanylate cyclase (GGDEF) domain-containing protein</fullName>
    </submittedName>
</protein>
<feature type="domain" description="EAL" evidence="3">
    <location>
        <begin position="423"/>
        <end position="676"/>
    </location>
</feature>
<dbReference type="SMART" id="SM00267">
    <property type="entry name" value="GGDEF"/>
    <property type="match status" value="1"/>
</dbReference>
<dbReference type="CDD" id="cd01949">
    <property type="entry name" value="GGDEF"/>
    <property type="match status" value="1"/>
</dbReference>
<dbReference type="InterPro" id="IPR035919">
    <property type="entry name" value="EAL_sf"/>
</dbReference>
<feature type="domain" description="GGDEF" evidence="4">
    <location>
        <begin position="282"/>
        <end position="415"/>
    </location>
</feature>